<evidence type="ECO:0000313" key="1">
    <source>
        <dbReference type="EMBL" id="MDW9254774.1"/>
    </source>
</evidence>
<gene>
    <name evidence="1" type="ORF">C7S16_3760</name>
</gene>
<comment type="caution">
    <text evidence="1">The sequence shown here is derived from an EMBL/GenBank/DDBJ whole genome shotgun (WGS) entry which is preliminary data.</text>
</comment>
<protein>
    <submittedName>
        <fullName evidence="1">Uncharacterized protein</fullName>
    </submittedName>
</protein>
<dbReference type="Proteomes" id="UP001272137">
    <property type="component" value="Unassembled WGS sequence"/>
</dbReference>
<accession>A0AAW9CW19</accession>
<reference evidence="1" key="1">
    <citation type="submission" date="2018-08" db="EMBL/GenBank/DDBJ databases">
        <title>Identification of Burkholderia cepacia strains that express a Burkholderia pseudomallei-like capsular polysaccharide.</title>
        <authorList>
            <person name="Burtnick M.N."/>
            <person name="Vongsouvath M."/>
            <person name="Newton P."/>
            <person name="Wuthiekanun V."/>
            <person name="Limmathurotsakul D."/>
            <person name="Brett P.J."/>
            <person name="Chantratita N."/>
            <person name="Dance D.A."/>
        </authorList>
    </citation>
    <scope>NUCLEOTIDE SEQUENCE</scope>
    <source>
        <strain evidence="1">SBXCC001</strain>
    </source>
</reference>
<organism evidence="1 2">
    <name type="scientific">Burkholderia thailandensis</name>
    <dbReference type="NCBI Taxonomy" id="57975"/>
    <lineage>
        <taxon>Bacteria</taxon>
        <taxon>Pseudomonadati</taxon>
        <taxon>Pseudomonadota</taxon>
        <taxon>Betaproteobacteria</taxon>
        <taxon>Burkholderiales</taxon>
        <taxon>Burkholderiaceae</taxon>
        <taxon>Burkholderia</taxon>
        <taxon>pseudomallei group</taxon>
    </lineage>
</organism>
<sequence>MGGVPGRRSCEVTPKGQPIWPIAAALSARWRGQVAGRSNTSREARPR</sequence>
<dbReference type="AlphaFoldDB" id="A0AAW9CW19"/>
<dbReference type="EMBL" id="QXCT01000002">
    <property type="protein sequence ID" value="MDW9254774.1"/>
    <property type="molecule type" value="Genomic_DNA"/>
</dbReference>
<proteinExistence type="predicted"/>
<evidence type="ECO:0000313" key="2">
    <source>
        <dbReference type="Proteomes" id="UP001272137"/>
    </source>
</evidence>
<name>A0AAW9CW19_BURTH</name>